<dbReference type="InterPro" id="IPR049807">
    <property type="entry name" value="DpdD-like"/>
</dbReference>
<sequence>MIYKNKLDNIGFLEEYSKFTDNSILLNTITDDTFRGAILPSDDNYYLVSSSQKDWTILSTLVKSFVGLSFSDFIGMKRAIEGNSKVEQYLLSKEFSFISKVSISQNRSGAQNSFENLYRLYKQSPNKQMELPEHIRYIMERFKEKLQYQDINSAKNIISQIKKEHRIDALNLKFMEVELAHASKDWDMIVFDEQIIQLVNSRKPLRIRLHIIEAFFYTYLDGNVTEEVYLKNIRPMLLTLLSNCPANIPDSIKSVYLLAYLKDDIAYKHIKNINHSIEKNVYLSIELKSKLKEKIQETKEANSSANKDSYLSTKASIINANNIDTIESIEEVKEKLKEVEEKEILLKESIHTDILKVDILPKSWLEWLTLISSKFFREASALAEHGLEEWNIDLQVRDPLDVADLSDAIIGIEEKFAIDRFISTLPIFIEAFSRSQHYPNSMLQQLYISVLEFITLFEIQDQKTLSSSQNIVETLLLTSPDEEQYREILKNIESIIEKTNGKNLVNWLLDYAELFISYNASDEKARDSIIQTILQGVYCHKDWLESYQIDLLLKLASSINIAELYDSLQEKKIDLVEDKWKKYENKTIGIYNLSENAGKEAKRRLEEYIKNVKVILNHDKASTTALKSMVEASHYVVLVTQSAKHAASGAIQKILRQRGDDPLFPIGKGSSSIIASLL</sequence>
<gene>
    <name evidence="2" type="ORF">MNB_SV-12-1230</name>
</gene>
<dbReference type="NCBIfam" id="NF041061">
    <property type="entry name" value="DpdD"/>
    <property type="match status" value="1"/>
</dbReference>
<feature type="coiled-coil region" evidence="1">
    <location>
        <begin position="288"/>
        <end position="349"/>
    </location>
</feature>
<evidence type="ECO:0000313" key="2">
    <source>
        <dbReference type="EMBL" id="SFV65485.1"/>
    </source>
</evidence>
<evidence type="ECO:0000256" key="1">
    <source>
        <dbReference type="SAM" id="Coils"/>
    </source>
</evidence>
<accession>A0A1W1CIA8</accession>
<protein>
    <submittedName>
        <fullName evidence="2">TgtA5 cluster protein 3</fullName>
    </submittedName>
</protein>
<proteinExistence type="predicted"/>
<dbReference type="AlphaFoldDB" id="A0A1W1CIA8"/>
<name>A0A1W1CIA8_9ZZZZ</name>
<dbReference type="EMBL" id="FPHE01000142">
    <property type="protein sequence ID" value="SFV65485.1"/>
    <property type="molecule type" value="Genomic_DNA"/>
</dbReference>
<organism evidence="2">
    <name type="scientific">hydrothermal vent metagenome</name>
    <dbReference type="NCBI Taxonomy" id="652676"/>
    <lineage>
        <taxon>unclassified sequences</taxon>
        <taxon>metagenomes</taxon>
        <taxon>ecological metagenomes</taxon>
    </lineage>
</organism>
<keyword evidence="1" id="KW-0175">Coiled coil</keyword>
<reference evidence="2" key="1">
    <citation type="submission" date="2016-10" db="EMBL/GenBank/DDBJ databases">
        <authorList>
            <person name="de Groot N.N."/>
        </authorList>
    </citation>
    <scope>NUCLEOTIDE SEQUENCE</scope>
</reference>